<evidence type="ECO:0008006" key="6">
    <source>
        <dbReference type="Google" id="ProtNLM"/>
    </source>
</evidence>
<name>A0AA35ZIC3_LACSI</name>
<dbReference type="EMBL" id="OX465083">
    <property type="protein sequence ID" value="CAI9292177.1"/>
    <property type="molecule type" value="Genomic_DNA"/>
</dbReference>
<reference evidence="4" key="1">
    <citation type="submission" date="2023-04" db="EMBL/GenBank/DDBJ databases">
        <authorList>
            <person name="Vijverberg K."/>
            <person name="Xiong W."/>
            <person name="Schranz E."/>
        </authorList>
    </citation>
    <scope>NUCLEOTIDE SEQUENCE</scope>
</reference>
<feature type="domain" description="DUF3741" evidence="2">
    <location>
        <begin position="236"/>
        <end position="270"/>
    </location>
</feature>
<dbReference type="PANTHER" id="PTHR47212:SF14">
    <property type="entry name" value="DUF4378 DOMAIN-CONTAINING PROTEIN"/>
    <property type="match status" value="1"/>
</dbReference>
<feature type="region of interest" description="Disordered" evidence="1">
    <location>
        <begin position="540"/>
        <end position="621"/>
    </location>
</feature>
<evidence type="ECO:0000259" key="3">
    <source>
        <dbReference type="Pfam" id="PF14309"/>
    </source>
</evidence>
<evidence type="ECO:0000313" key="5">
    <source>
        <dbReference type="Proteomes" id="UP001177003"/>
    </source>
</evidence>
<gene>
    <name evidence="4" type="ORF">LSALG_LOCUS31269</name>
</gene>
<dbReference type="Pfam" id="PF14309">
    <property type="entry name" value="DUF4378"/>
    <property type="match status" value="1"/>
</dbReference>
<feature type="region of interest" description="Disordered" evidence="1">
    <location>
        <begin position="81"/>
        <end position="105"/>
    </location>
</feature>
<dbReference type="Pfam" id="PF12552">
    <property type="entry name" value="DUF3741"/>
    <property type="match status" value="1"/>
</dbReference>
<dbReference type="InterPro" id="IPR025486">
    <property type="entry name" value="DUF4378"/>
</dbReference>
<dbReference type="AlphaFoldDB" id="A0AA35ZIC3"/>
<accession>A0AA35ZIC3</accession>
<dbReference type="InterPro" id="IPR022212">
    <property type="entry name" value="DUF3741"/>
</dbReference>
<dbReference type="Proteomes" id="UP001177003">
    <property type="component" value="Chromosome 7"/>
</dbReference>
<evidence type="ECO:0000313" key="4">
    <source>
        <dbReference type="EMBL" id="CAI9292177.1"/>
    </source>
</evidence>
<proteinExistence type="predicted"/>
<feature type="domain" description="DUF4378" evidence="3">
    <location>
        <begin position="665"/>
        <end position="811"/>
    </location>
</feature>
<evidence type="ECO:0000256" key="1">
    <source>
        <dbReference type="SAM" id="MobiDB-lite"/>
    </source>
</evidence>
<evidence type="ECO:0000259" key="2">
    <source>
        <dbReference type="Pfam" id="PF12552"/>
    </source>
</evidence>
<feature type="compositionally biased region" description="Basic and acidic residues" evidence="1">
    <location>
        <begin position="588"/>
        <end position="601"/>
    </location>
</feature>
<sequence>MIACLTRENTFLILYQYKNSNSKGSKFQEKKTRILFDKIIYNIMAKRSKQRGGRQKKDQSGCMWGLMSMFDFRHGRATKRLLSDRKRYTPTPTDTTHDSPYLTPEVSLSTNSEELHQSIEKPGFDLMRTRVKELIKEEMFMDQDSKKQNDINKLEKHKPKHTEKILKESHNQEISITHQVSTQKTSQYQDLEALVKEILLIYQKKNEQNGDPDTGAKRSFPIVEEKLVAAIETLLNENGGHKKFHHSREMFQMLSSNKEMLFKLIQDQNSILLNEDQKSKSKSKVISGLKFPETELTDRETEEPVTHKHRKFFRRRSKSVDNIPMNEKGKIVILKPGSPENQIGNENSSQFSFMEIKRRLKNAMGKEQRTPGKTVDGHGGWSSPNRNHFYTERFTNFHSWRSKDDLAHGRVSKLRESEMKDEDMNHRISNIYVEAKKHLSEMLTSGDEDADLMMRSLPKSLGRILSLREYNSLSPGTSPRAQDIRLVNKSQPSTDNNNHEENITSEEGQVIVALESCDKEHEEDQTEGVDVLCESHGSINGIEDNHNAVIPDCSNEESSSDSLKQDLHDDNDSSSCGPHIIEPTVANKTEEHEITPSDKAGKPSPISVLDPLFSDDDVSPARTVSRPVEPAIQPLRIQFDDGPVSRSEDQQIRITNSEDSEESAFEYIEAVLLSSDLNWTDFEKRWLSGTQILDPSIFEEVETFSGRAQYDQRLLFDSTNEVLEEVCDHFIPESLFIKKAVWPVPKGMDLINEVWRRIESRLCKVYPRDLDKLVRNELGTSKMWLDLDNFRSESREIVVKIEESIFEETMDDTLLSLFDRTNDGLSCS</sequence>
<keyword evidence="5" id="KW-1185">Reference proteome</keyword>
<organism evidence="4 5">
    <name type="scientific">Lactuca saligna</name>
    <name type="common">Willowleaf lettuce</name>
    <dbReference type="NCBI Taxonomy" id="75948"/>
    <lineage>
        <taxon>Eukaryota</taxon>
        <taxon>Viridiplantae</taxon>
        <taxon>Streptophyta</taxon>
        <taxon>Embryophyta</taxon>
        <taxon>Tracheophyta</taxon>
        <taxon>Spermatophyta</taxon>
        <taxon>Magnoliopsida</taxon>
        <taxon>eudicotyledons</taxon>
        <taxon>Gunneridae</taxon>
        <taxon>Pentapetalae</taxon>
        <taxon>asterids</taxon>
        <taxon>campanulids</taxon>
        <taxon>Asterales</taxon>
        <taxon>Asteraceae</taxon>
        <taxon>Cichorioideae</taxon>
        <taxon>Cichorieae</taxon>
        <taxon>Lactucinae</taxon>
        <taxon>Lactuca</taxon>
    </lineage>
</organism>
<dbReference type="PANTHER" id="PTHR47212">
    <property type="entry name" value="ADHESIN-LIKE PROTEIN, PUTATIVE (DUF3741)-RELATED"/>
    <property type="match status" value="1"/>
</dbReference>
<protein>
    <recommendedName>
        <fullName evidence="6">DUF4378 domain-containing protein</fullName>
    </recommendedName>
</protein>